<reference evidence="4 5" key="1">
    <citation type="journal article" date="2017" name="ISME J.">
        <title>Potential for microbial H2 and metal transformations associated with novel bacteria and archaea in deep terrestrial subsurface sediments.</title>
        <authorList>
            <person name="Hernsdorf A.W."/>
            <person name="Amano Y."/>
            <person name="Miyakawa K."/>
            <person name="Ise K."/>
            <person name="Suzuki Y."/>
            <person name="Anantharaman K."/>
            <person name="Probst A."/>
            <person name="Burstein D."/>
            <person name="Thomas B.C."/>
            <person name="Banfield J.F."/>
        </authorList>
    </citation>
    <scope>NUCLEOTIDE SEQUENCE [LARGE SCALE GENOMIC DNA]</scope>
    <source>
        <strain evidence="4">HGW-Wallbacteria-1</strain>
    </source>
</reference>
<feature type="region of interest" description="Disordered" evidence="2">
    <location>
        <begin position="444"/>
        <end position="481"/>
    </location>
</feature>
<evidence type="ECO:0000313" key="5">
    <source>
        <dbReference type="Proteomes" id="UP000233256"/>
    </source>
</evidence>
<dbReference type="PANTHER" id="PTHR30189">
    <property type="entry name" value="LPS-ASSEMBLY PROTEIN"/>
    <property type="match status" value="1"/>
</dbReference>
<dbReference type="GO" id="GO:1990351">
    <property type="term" value="C:transporter complex"/>
    <property type="evidence" value="ECO:0007669"/>
    <property type="project" value="TreeGrafter"/>
</dbReference>
<dbReference type="InterPro" id="IPR050218">
    <property type="entry name" value="LptD"/>
</dbReference>
<feature type="domain" description="Organic solvent tolerance-like N-terminal" evidence="3">
    <location>
        <begin position="381"/>
        <end position="430"/>
    </location>
</feature>
<feature type="compositionally biased region" description="Polar residues" evidence="2">
    <location>
        <begin position="46"/>
        <end position="56"/>
    </location>
</feature>
<gene>
    <name evidence="4" type="ORF">CVV64_06955</name>
</gene>
<name>A0A2N1PT18_9BACT</name>
<evidence type="ECO:0000256" key="1">
    <source>
        <dbReference type="ARBA" id="ARBA00023237"/>
    </source>
</evidence>
<evidence type="ECO:0000256" key="2">
    <source>
        <dbReference type="SAM" id="MobiDB-lite"/>
    </source>
</evidence>
<dbReference type="Gene3D" id="2.60.450.10">
    <property type="entry name" value="Lipopolysaccharide (LPS) transport protein A like domain"/>
    <property type="match status" value="2"/>
</dbReference>
<organism evidence="4 5">
    <name type="scientific">Candidatus Wallbacteria bacterium HGW-Wallbacteria-1</name>
    <dbReference type="NCBI Taxonomy" id="2013854"/>
    <lineage>
        <taxon>Bacteria</taxon>
        <taxon>Candidatus Walliibacteriota</taxon>
    </lineage>
</organism>
<comment type="caution">
    <text evidence="4">The sequence shown here is derived from an EMBL/GenBank/DDBJ whole genome shotgun (WGS) entry which is preliminary data.</text>
</comment>
<dbReference type="EMBL" id="PGXC01000003">
    <property type="protein sequence ID" value="PKK91487.1"/>
    <property type="molecule type" value="Genomic_DNA"/>
</dbReference>
<dbReference type="GO" id="GO:0009279">
    <property type="term" value="C:cell outer membrane"/>
    <property type="evidence" value="ECO:0007669"/>
    <property type="project" value="TreeGrafter"/>
</dbReference>
<feature type="compositionally biased region" description="Basic and acidic residues" evidence="2">
    <location>
        <begin position="59"/>
        <end position="83"/>
    </location>
</feature>
<dbReference type="PANTHER" id="PTHR30189:SF1">
    <property type="entry name" value="LPS-ASSEMBLY PROTEIN LPTD"/>
    <property type="match status" value="1"/>
</dbReference>
<proteinExistence type="predicted"/>
<feature type="compositionally biased region" description="Basic residues" evidence="2">
    <location>
        <begin position="454"/>
        <end position="465"/>
    </location>
</feature>
<dbReference type="Pfam" id="PF03968">
    <property type="entry name" value="LptD_N"/>
    <property type="match status" value="1"/>
</dbReference>
<feature type="region of interest" description="Disordered" evidence="2">
    <location>
        <begin position="343"/>
        <end position="364"/>
    </location>
</feature>
<keyword evidence="1" id="KW-0472">Membrane</keyword>
<keyword evidence="1" id="KW-0998">Cell outer membrane</keyword>
<dbReference type="AlphaFoldDB" id="A0A2N1PT18"/>
<evidence type="ECO:0000259" key="3">
    <source>
        <dbReference type="Pfam" id="PF03968"/>
    </source>
</evidence>
<protein>
    <recommendedName>
        <fullName evidence="3">Organic solvent tolerance-like N-terminal domain-containing protein</fullName>
    </recommendedName>
</protein>
<feature type="region of interest" description="Disordered" evidence="2">
    <location>
        <begin position="46"/>
        <end position="83"/>
    </location>
</feature>
<evidence type="ECO:0000313" key="4">
    <source>
        <dbReference type="EMBL" id="PKK91487.1"/>
    </source>
</evidence>
<dbReference type="Proteomes" id="UP000233256">
    <property type="component" value="Unassembled WGS sequence"/>
</dbReference>
<sequence>MINSISSTHCLGRKMRHCHLVQTIMAIFLFTGLVLPFHLSMAASGQKSSAVNNSGKGSDAAERRNSADVGESKTGSEKGGSENERMDIFGDVMYLNEDGTRVVEGHLVIQQEDMTLWADRGTYNDKDRFATATGNVKVQMEDSVLTCGYLEYFMDRGKSVARIRPKIVRKFSEVVKEPSDKSETDKKASDEKASENTADGNEVSDGGNVSGDEKKGDSSLSARSATVSGGRTAKPRMKTGIMVGREIEIYHDESRVKAIGNAMLTQFTEGVRKASSRGRVDMAGDVKITAETIELFTDVNRLIALRNVKIVNNDMTATGNKAIYDDNSSVLDIYGNARTWQSSGLAGSASDKGVEKPEGGPSETVKVQGASMEAELVHINNMEGGHAEAERAVYDSREEVLDLIGSAKSWEEDGINLAQGDRIRYFLKDKRSVIIDARIKHYAGGDQGTPAAGKTKKPAAKKARAPRSAEEAALEALRELD</sequence>
<dbReference type="InterPro" id="IPR005653">
    <property type="entry name" value="OstA-like_N"/>
</dbReference>
<accession>A0A2N1PT18</accession>
<feature type="region of interest" description="Disordered" evidence="2">
    <location>
        <begin position="174"/>
        <end position="236"/>
    </location>
</feature>
<feature type="compositionally biased region" description="Polar residues" evidence="2">
    <location>
        <begin position="218"/>
        <end position="229"/>
    </location>
</feature>
<feature type="compositionally biased region" description="Basic and acidic residues" evidence="2">
    <location>
        <begin position="174"/>
        <end position="194"/>
    </location>
</feature>